<dbReference type="SMART" id="SM00448">
    <property type="entry name" value="REC"/>
    <property type="match status" value="1"/>
</dbReference>
<dbReference type="STRING" id="1166018.FAES_4133"/>
<dbReference type="PANTHER" id="PTHR44520:SF1">
    <property type="entry name" value="TWO-COMPONENT SYSTEM REGULATORY PROTEIN"/>
    <property type="match status" value="1"/>
</dbReference>
<dbReference type="SUPFAM" id="SSF52172">
    <property type="entry name" value="CheY-like"/>
    <property type="match status" value="1"/>
</dbReference>
<dbReference type="HOGENOM" id="CLU_000445_69_17_10"/>
<protein>
    <submittedName>
        <fullName evidence="3">Response regulator rcp1</fullName>
    </submittedName>
</protein>
<reference evidence="3 4" key="1">
    <citation type="journal article" date="2012" name="J. Bacteriol.">
        <title>Genome Sequence of Fibrella aestuarina BUZ 2T, a Filamentous Marine Bacterium.</title>
        <authorList>
            <person name="Filippini M."/>
            <person name="Qi W."/>
            <person name="Blom J."/>
            <person name="Goesmann A."/>
            <person name="Smits T.H."/>
            <person name="Bagheri H.C."/>
        </authorList>
    </citation>
    <scope>NUCLEOTIDE SEQUENCE [LARGE SCALE GENOMIC DNA]</scope>
    <source>
        <strain evidence="4">BUZ 2T</strain>
    </source>
</reference>
<dbReference type="InterPro" id="IPR001789">
    <property type="entry name" value="Sig_transdc_resp-reg_receiver"/>
</dbReference>
<evidence type="ECO:0000313" key="4">
    <source>
        <dbReference type="Proteomes" id="UP000011058"/>
    </source>
</evidence>
<feature type="modified residue" description="4-aspartylphosphate" evidence="1">
    <location>
        <position position="68"/>
    </location>
</feature>
<dbReference type="InterPro" id="IPR011006">
    <property type="entry name" value="CheY-like_superfamily"/>
</dbReference>
<evidence type="ECO:0000259" key="2">
    <source>
        <dbReference type="PROSITE" id="PS50110"/>
    </source>
</evidence>
<dbReference type="KEGG" id="fae:FAES_4133"/>
<keyword evidence="1" id="KW-0597">Phosphoprotein</keyword>
<organism evidence="3 4">
    <name type="scientific">Fibrella aestuarina BUZ 2</name>
    <dbReference type="NCBI Taxonomy" id="1166018"/>
    <lineage>
        <taxon>Bacteria</taxon>
        <taxon>Pseudomonadati</taxon>
        <taxon>Bacteroidota</taxon>
        <taxon>Cytophagia</taxon>
        <taxon>Cytophagales</taxon>
        <taxon>Spirosomataceae</taxon>
        <taxon>Fibrella</taxon>
    </lineage>
</organism>
<proteinExistence type="predicted"/>
<dbReference type="InterPro" id="IPR052893">
    <property type="entry name" value="TCS_response_regulator"/>
</dbReference>
<name>I0KDD0_9BACT</name>
<dbReference type="OrthoDB" id="958605at2"/>
<evidence type="ECO:0000256" key="1">
    <source>
        <dbReference type="PROSITE-ProRule" id="PRU00169"/>
    </source>
</evidence>
<dbReference type="RefSeq" id="WP_015333232.1">
    <property type="nucleotide sequence ID" value="NC_020054.1"/>
</dbReference>
<dbReference type="PROSITE" id="PS50110">
    <property type="entry name" value="RESPONSE_REGULATORY"/>
    <property type="match status" value="1"/>
</dbReference>
<dbReference type="eggNOG" id="COG3706">
    <property type="taxonomic scope" value="Bacteria"/>
</dbReference>
<dbReference type="Gene3D" id="3.40.50.2300">
    <property type="match status" value="1"/>
</dbReference>
<feature type="domain" description="Response regulatory" evidence="2">
    <location>
        <begin position="11"/>
        <end position="137"/>
    </location>
</feature>
<sequence>MQILSNSQSGRLLIIDDNPDHWAIIQLLLKQQLPNLKTVWLSESQATIAYLEECMAQNQALPTLILLDLYLPKRETGLALLRRIKEANVEYSLIPVVVLSYSDDETDVEAMYQAGCSSYLVKPITVNGWQELIQKIKNYWWDTVTRPHSS</sequence>
<dbReference type="AlphaFoldDB" id="I0KDD0"/>
<accession>I0KDD0</accession>
<dbReference type="GO" id="GO:0000160">
    <property type="term" value="P:phosphorelay signal transduction system"/>
    <property type="evidence" value="ECO:0007669"/>
    <property type="project" value="InterPro"/>
</dbReference>
<keyword evidence="4" id="KW-1185">Reference proteome</keyword>
<dbReference type="PANTHER" id="PTHR44520">
    <property type="entry name" value="RESPONSE REGULATOR RCP1-RELATED"/>
    <property type="match status" value="1"/>
</dbReference>
<evidence type="ECO:0000313" key="3">
    <source>
        <dbReference type="EMBL" id="CCH02133.1"/>
    </source>
</evidence>
<dbReference type="Proteomes" id="UP000011058">
    <property type="component" value="Chromosome"/>
</dbReference>
<dbReference type="Pfam" id="PF00072">
    <property type="entry name" value="Response_reg"/>
    <property type="match status" value="1"/>
</dbReference>
<gene>
    <name evidence="3" type="ORF">FAES_4133</name>
</gene>
<dbReference type="EMBL" id="HE796683">
    <property type="protein sequence ID" value="CCH02133.1"/>
    <property type="molecule type" value="Genomic_DNA"/>
</dbReference>